<feature type="region of interest" description="Disordered" evidence="1">
    <location>
        <begin position="81"/>
        <end position="103"/>
    </location>
</feature>
<organism evidence="2 3">
    <name type="scientific">Bonamia ostreae</name>
    <dbReference type="NCBI Taxonomy" id="126728"/>
    <lineage>
        <taxon>Eukaryota</taxon>
        <taxon>Sar</taxon>
        <taxon>Rhizaria</taxon>
        <taxon>Endomyxa</taxon>
        <taxon>Ascetosporea</taxon>
        <taxon>Haplosporida</taxon>
        <taxon>Bonamia</taxon>
    </lineage>
</organism>
<sequence>MVVTNNKKRKRVSFAVKESVELKKETFLEKTANFQKLQSKNLFVSNYGLLASKDKTSLDLYKNLIISNEYEMVKKQTETDEKLKSKSKKMEVKINSAKNGKKKDLKKGETDLSVKLFNNKKSDILSSLNSDYKKIIPAEFRKSAQQIALENQRVVKPQWFICLRFV</sequence>
<accession>A0ABV2ANM6</accession>
<evidence type="ECO:0000313" key="3">
    <source>
        <dbReference type="Proteomes" id="UP001439008"/>
    </source>
</evidence>
<evidence type="ECO:0000313" key="2">
    <source>
        <dbReference type="EMBL" id="MES1920993.1"/>
    </source>
</evidence>
<evidence type="ECO:0000256" key="1">
    <source>
        <dbReference type="SAM" id="MobiDB-lite"/>
    </source>
</evidence>
<name>A0ABV2ANM6_9EUKA</name>
<dbReference type="Proteomes" id="UP001439008">
    <property type="component" value="Unassembled WGS sequence"/>
</dbReference>
<proteinExistence type="predicted"/>
<reference evidence="2 3" key="1">
    <citation type="journal article" date="2024" name="BMC Biol.">
        <title>Comparative genomics of Ascetosporea gives new insight into the evolutionary basis for animal parasitism in Rhizaria.</title>
        <authorList>
            <person name="Hiltunen Thoren M."/>
            <person name="Onut-Brannstrom I."/>
            <person name="Alfjorden A."/>
            <person name="Peckova H."/>
            <person name="Swords F."/>
            <person name="Hooper C."/>
            <person name="Holzer A.S."/>
            <person name="Bass D."/>
            <person name="Burki F."/>
        </authorList>
    </citation>
    <scope>NUCLEOTIDE SEQUENCE [LARGE SCALE GENOMIC DNA]</scope>
    <source>
        <strain evidence="2">20-A016</strain>
    </source>
</reference>
<keyword evidence="3" id="KW-1185">Reference proteome</keyword>
<feature type="compositionally biased region" description="Basic and acidic residues" evidence="1">
    <location>
        <begin position="81"/>
        <end position="92"/>
    </location>
</feature>
<comment type="caution">
    <text evidence="2">The sequence shown here is derived from an EMBL/GenBank/DDBJ whole genome shotgun (WGS) entry which is preliminary data.</text>
</comment>
<protein>
    <submittedName>
        <fullName evidence="2">Uncharacterized protein</fullName>
    </submittedName>
</protein>
<dbReference type="EMBL" id="JBDODL010001003">
    <property type="protein sequence ID" value="MES1920993.1"/>
    <property type="molecule type" value="Genomic_DNA"/>
</dbReference>
<gene>
    <name evidence="2" type="ORF">MHBO_002598</name>
</gene>